<organism evidence="1 2">
    <name type="scientific">African swine fever virus</name>
    <name type="common">ASFV</name>
    <dbReference type="NCBI Taxonomy" id="10497"/>
    <lineage>
        <taxon>Viruses</taxon>
        <taxon>Varidnaviria</taxon>
        <taxon>Bamfordvirae</taxon>
        <taxon>Nucleocytoviricota</taxon>
        <taxon>Pokkesviricetes</taxon>
        <taxon>Asfuvirales</taxon>
        <taxon>Asfarviridae</taxon>
        <taxon>Asfivirus</taxon>
        <taxon>Asfivirus haemorrhagiae</taxon>
    </lineage>
</organism>
<organismHost>
    <name type="scientific">Phacochoerus aethiopicus</name>
    <name type="common">Warthog</name>
    <dbReference type="NCBI Taxonomy" id="85517"/>
</organismHost>
<organismHost>
    <name type="scientific">Ornithodoros moubata</name>
    <name type="common">Soft tick</name>
    <name type="synonym">Argasid tick</name>
    <dbReference type="NCBI Taxonomy" id="6938"/>
</organismHost>
<sequence length="83" mass="9442">MYKTLTQQRPSMKKINTIHTLFMKTLKKHQHVYLPIGGVSAEDTSAENISTKDMPVEGPKGLPGYILFSVGRRAEELQKKNFH</sequence>
<name>A0A5B8XDE1_ASF</name>
<gene>
    <name evidence="1" type="primary">QP383R_2</name>
    <name evidence="1" type="ORF">ASFV_Kyiv_2016_131_00200</name>
</gene>
<evidence type="ECO:0000313" key="2">
    <source>
        <dbReference type="Proteomes" id="UP000321214"/>
    </source>
</evidence>
<organismHost>
    <name type="scientific">Potamochoerus larvatus</name>
    <name type="common">Bushpig</name>
    <dbReference type="NCBI Taxonomy" id="273792"/>
</organismHost>
<organismHost>
    <name type="scientific">Ornithodoros</name>
    <name type="common">relapsing fever ticks</name>
    <dbReference type="NCBI Taxonomy" id="6937"/>
</organismHost>
<accession>A0A5B8XDE1</accession>
<organismHost>
    <name type="scientific">Phacochoerus africanus</name>
    <name type="common">Warthog</name>
    <dbReference type="NCBI Taxonomy" id="41426"/>
</organismHost>
<reference evidence="2" key="1">
    <citation type="submission" date="2019-07" db="EMBL/GenBank/DDBJ databases">
        <title>Complete genome sequence of virulent African swine fever virus isolated from a domestic pig in Ukraine.</title>
        <authorList>
            <person name="Kovalenko G."/>
            <person name="Ducluzeau A.-L."/>
            <person name="Ishchenko L."/>
            <person name="Sushko M."/>
            <person name="Sapachova M."/>
            <person name="Rudova N."/>
            <person name="Solodiankin O."/>
            <person name="Gerilovych A."/>
            <person name="Dagdag R."/>
            <person name="Redlinger M."/>
            <person name="Bezymennyi M."/>
            <person name="Frant M."/>
            <person name="Lange C.E."/>
            <person name="Dubchak I."/>
            <person name="Mezhenskyii A."/>
            <person name="Nychyk S."/>
            <person name="Bortz E."/>
            <person name="Drown D.M."/>
        </authorList>
    </citation>
    <scope>NUCLEOTIDE SEQUENCE [LARGE SCALE GENOMIC DNA]</scope>
</reference>
<proteinExistence type="predicted"/>
<dbReference type="EMBL" id="MN194591">
    <property type="protein sequence ID" value="QED21736.1"/>
    <property type="molecule type" value="Genomic_DNA"/>
</dbReference>
<dbReference type="Proteomes" id="UP000321214">
    <property type="component" value="Segment"/>
</dbReference>
<organismHost>
    <name type="scientific">Sus scrofa</name>
    <name type="common">Pig</name>
    <dbReference type="NCBI Taxonomy" id="9823"/>
</organismHost>
<evidence type="ECO:0000313" key="1">
    <source>
        <dbReference type="EMBL" id="QED21736.1"/>
    </source>
</evidence>
<protein>
    <submittedName>
        <fullName evidence="1">QP383R</fullName>
    </submittedName>
</protein>